<dbReference type="InterPro" id="IPR020583">
    <property type="entry name" value="Inositol_monoP_metal-BS"/>
</dbReference>
<accession>A0A6J2Y4E9</accession>
<evidence type="ECO:0000256" key="3">
    <source>
        <dbReference type="ARBA" id="ARBA00009759"/>
    </source>
</evidence>
<dbReference type="RefSeq" id="XP_030758156.1">
    <property type="nucleotide sequence ID" value="XM_030902296.1"/>
</dbReference>
<dbReference type="PROSITE" id="PS00629">
    <property type="entry name" value="IMP_1"/>
    <property type="match status" value="1"/>
</dbReference>
<feature type="binding site" evidence="7">
    <location>
        <position position="92"/>
    </location>
    <ligand>
        <name>Mg(2+)</name>
        <dbReference type="ChEBI" id="CHEBI:18420"/>
        <label>1</label>
        <note>catalytic</note>
    </ligand>
</feature>
<proteinExistence type="inferred from homology"/>
<sequence length="277" mass="31479">MSKVQEYFDYILPLILEAGKILIKADEIDVQFKDSHVWDLVTIYDKKVEEILIDKIKQKYPDHRHIGEEETEIGKIKPILTDDPTWIIDPIDGTANFTRNLPITAISVGLIVNKEQVLGIVYNPFMNELFTALKGNGAYLNGKRIFTSGCKDISTSVMNYEISIARRNEYSYNQYLFRLKRLIKVVQGLRSMGCPVLSLCYVACGRTDAYQCDGLYPWDAAAGTLIVREAGGHVTDSSGKEFDLMDPNYLAAATKELSDEYMKIERVADEERLRQTK</sequence>
<dbReference type="PRINTS" id="PR00377">
    <property type="entry name" value="IMPHPHTASES"/>
</dbReference>
<dbReference type="Pfam" id="PF00459">
    <property type="entry name" value="Inositol_P"/>
    <property type="match status" value="1"/>
</dbReference>
<comment type="pathway">
    <text evidence="2 8">Polyol metabolism; myo-inositol biosynthesis; myo-inositol from D-glucose 6-phosphate: step 2/2.</text>
</comment>
<dbReference type="FunFam" id="3.30.540.10:FF:000004">
    <property type="entry name" value="Inositol-1-monophosphatase"/>
    <property type="match status" value="1"/>
</dbReference>
<name>A0A6J2Y4E9_SITOR</name>
<dbReference type="UniPathway" id="UPA00823">
    <property type="reaction ID" value="UER00788"/>
</dbReference>
<keyword evidence="6 7" id="KW-0460">Magnesium</keyword>
<feature type="binding site" evidence="7">
    <location>
        <position position="219"/>
    </location>
    <ligand>
        <name>Mg(2+)</name>
        <dbReference type="ChEBI" id="CHEBI:18420"/>
        <label>1</label>
        <note>catalytic</note>
    </ligand>
</feature>
<keyword evidence="4 7" id="KW-0479">Metal-binding</keyword>
<dbReference type="OrthoDB" id="10254945at2759"/>
<feature type="binding site" evidence="7">
    <location>
        <position position="68"/>
    </location>
    <ligand>
        <name>Mg(2+)</name>
        <dbReference type="ChEBI" id="CHEBI:18420"/>
        <label>1</label>
        <note>catalytic</note>
    </ligand>
</feature>
<dbReference type="InterPro" id="IPR033942">
    <property type="entry name" value="IMPase"/>
</dbReference>
<dbReference type="PANTHER" id="PTHR20854">
    <property type="entry name" value="INOSITOL MONOPHOSPHATASE"/>
    <property type="match status" value="1"/>
</dbReference>
<evidence type="ECO:0000256" key="6">
    <source>
        <dbReference type="ARBA" id="ARBA00022842"/>
    </source>
</evidence>
<dbReference type="FunCoup" id="A0A6J2Y4E9">
    <property type="interactions" value="122"/>
</dbReference>
<dbReference type="Proteomes" id="UP000504635">
    <property type="component" value="Unplaced"/>
</dbReference>
<evidence type="ECO:0000256" key="4">
    <source>
        <dbReference type="ARBA" id="ARBA00022723"/>
    </source>
</evidence>
<evidence type="ECO:0000313" key="9">
    <source>
        <dbReference type="Proteomes" id="UP000504635"/>
    </source>
</evidence>
<keyword evidence="5 8" id="KW-0378">Hydrolase</keyword>
<dbReference type="KEGG" id="soy:115883878"/>
<evidence type="ECO:0000256" key="7">
    <source>
        <dbReference type="PIRSR" id="PIRSR600760-2"/>
    </source>
</evidence>
<evidence type="ECO:0000256" key="1">
    <source>
        <dbReference type="ARBA" id="ARBA00001946"/>
    </source>
</evidence>
<feature type="binding site" evidence="7">
    <location>
        <position position="89"/>
    </location>
    <ligand>
        <name>Mg(2+)</name>
        <dbReference type="ChEBI" id="CHEBI:18420"/>
        <label>1</label>
        <note>catalytic</note>
    </ligand>
</feature>
<reference evidence="10" key="1">
    <citation type="submission" date="2025-08" db="UniProtKB">
        <authorList>
            <consortium name="RefSeq"/>
        </authorList>
    </citation>
    <scope>IDENTIFICATION</scope>
    <source>
        <tissue evidence="10">Gonads</tissue>
    </source>
</reference>
<dbReference type="CDD" id="cd01639">
    <property type="entry name" value="IMPase"/>
    <property type="match status" value="1"/>
</dbReference>
<dbReference type="GO" id="GO:0006021">
    <property type="term" value="P:inositol biosynthetic process"/>
    <property type="evidence" value="ECO:0007669"/>
    <property type="project" value="UniProtKB-UniPathway"/>
</dbReference>
<comment type="catalytic activity">
    <reaction evidence="8">
        <text>a myo-inositol phosphate + H2O = myo-inositol + phosphate</text>
        <dbReference type="Rhea" id="RHEA:24056"/>
        <dbReference type="ChEBI" id="CHEBI:15377"/>
        <dbReference type="ChEBI" id="CHEBI:17268"/>
        <dbReference type="ChEBI" id="CHEBI:43474"/>
        <dbReference type="ChEBI" id="CHEBI:84139"/>
        <dbReference type="EC" id="3.1.3.25"/>
    </reaction>
</comment>
<dbReference type="PRINTS" id="PR00378">
    <property type="entry name" value="LIIMPHPHTASE"/>
</dbReference>
<dbReference type="Gene3D" id="3.30.540.10">
    <property type="entry name" value="Fructose-1,6-Bisphosphatase, subunit A, domain 1"/>
    <property type="match status" value="1"/>
</dbReference>
<keyword evidence="9" id="KW-1185">Reference proteome</keyword>
<evidence type="ECO:0000256" key="5">
    <source>
        <dbReference type="ARBA" id="ARBA00022801"/>
    </source>
</evidence>
<dbReference type="GO" id="GO:0008934">
    <property type="term" value="F:inositol monophosphate 1-phosphatase activity"/>
    <property type="evidence" value="ECO:0007669"/>
    <property type="project" value="InterPro"/>
</dbReference>
<organism evidence="9 10">
    <name type="scientific">Sitophilus oryzae</name>
    <name type="common">Rice weevil</name>
    <name type="synonym">Curculio oryzae</name>
    <dbReference type="NCBI Taxonomy" id="7048"/>
    <lineage>
        <taxon>Eukaryota</taxon>
        <taxon>Metazoa</taxon>
        <taxon>Ecdysozoa</taxon>
        <taxon>Arthropoda</taxon>
        <taxon>Hexapoda</taxon>
        <taxon>Insecta</taxon>
        <taxon>Pterygota</taxon>
        <taxon>Neoptera</taxon>
        <taxon>Endopterygota</taxon>
        <taxon>Coleoptera</taxon>
        <taxon>Polyphaga</taxon>
        <taxon>Cucujiformia</taxon>
        <taxon>Curculionidae</taxon>
        <taxon>Dryophthorinae</taxon>
        <taxon>Sitophilus</taxon>
    </lineage>
</organism>
<dbReference type="PROSITE" id="PS00630">
    <property type="entry name" value="IMP_2"/>
    <property type="match status" value="1"/>
</dbReference>
<dbReference type="InterPro" id="IPR020552">
    <property type="entry name" value="Inositol_monoPase_Li-sen"/>
</dbReference>
<dbReference type="PANTHER" id="PTHR20854:SF25">
    <property type="entry name" value="INOSITOL-1-MONOPHOSPHATASE"/>
    <property type="match status" value="1"/>
</dbReference>
<dbReference type="InParanoid" id="A0A6J2Y4E9"/>
<dbReference type="InterPro" id="IPR000760">
    <property type="entry name" value="Inositol_monophosphatase-like"/>
</dbReference>
<gene>
    <name evidence="10" type="primary">LOC115883878</name>
</gene>
<dbReference type="SUPFAM" id="SSF56655">
    <property type="entry name" value="Carbohydrate phosphatase"/>
    <property type="match status" value="1"/>
</dbReference>
<comment type="similarity">
    <text evidence="3 8">Belongs to the inositol monophosphatase superfamily.</text>
</comment>
<dbReference type="GO" id="GO:0046854">
    <property type="term" value="P:phosphatidylinositol phosphate biosynthetic process"/>
    <property type="evidence" value="ECO:0007669"/>
    <property type="project" value="InterPro"/>
</dbReference>
<comment type="cofactor">
    <cofactor evidence="1 7 8">
        <name>Mg(2+)</name>
        <dbReference type="ChEBI" id="CHEBI:18420"/>
    </cofactor>
</comment>
<evidence type="ECO:0000313" key="10">
    <source>
        <dbReference type="RefSeq" id="XP_030758156.1"/>
    </source>
</evidence>
<evidence type="ECO:0000256" key="8">
    <source>
        <dbReference type="RuleBase" id="RU364068"/>
    </source>
</evidence>
<dbReference type="GeneID" id="115883878"/>
<dbReference type="EC" id="3.1.3.25" evidence="8"/>
<protein>
    <recommendedName>
        <fullName evidence="8">Inositol-1-monophosphatase</fullName>
        <ecNumber evidence="8">3.1.3.25</ecNumber>
    </recommendedName>
</protein>
<dbReference type="GO" id="GO:0007165">
    <property type="term" value="P:signal transduction"/>
    <property type="evidence" value="ECO:0007669"/>
    <property type="project" value="TreeGrafter"/>
</dbReference>
<evidence type="ECO:0000256" key="2">
    <source>
        <dbReference type="ARBA" id="ARBA00005152"/>
    </source>
</evidence>
<dbReference type="Gene3D" id="3.40.190.80">
    <property type="match status" value="1"/>
</dbReference>
<dbReference type="AlphaFoldDB" id="A0A6J2Y4E9"/>
<dbReference type="InterPro" id="IPR020550">
    <property type="entry name" value="Inositol_monophosphatase_CS"/>
</dbReference>
<feature type="binding site" evidence="7">
    <location>
        <position position="91"/>
    </location>
    <ligand>
        <name>Mg(2+)</name>
        <dbReference type="ChEBI" id="CHEBI:18420"/>
        <label>1</label>
        <note>catalytic</note>
    </ligand>
</feature>
<dbReference type="GO" id="GO:0046872">
    <property type="term" value="F:metal ion binding"/>
    <property type="evidence" value="ECO:0007669"/>
    <property type="project" value="UniProtKB-KW"/>
</dbReference>